<evidence type="ECO:0000256" key="1">
    <source>
        <dbReference type="SAM" id="MobiDB-lite"/>
    </source>
</evidence>
<name>A0A0F9P8D4_9ZZZZ</name>
<comment type="caution">
    <text evidence="2">The sequence shown here is derived from an EMBL/GenBank/DDBJ whole genome shotgun (WGS) entry which is preliminary data.</text>
</comment>
<reference evidence="2" key="1">
    <citation type="journal article" date="2015" name="Nature">
        <title>Complex archaea that bridge the gap between prokaryotes and eukaryotes.</title>
        <authorList>
            <person name="Spang A."/>
            <person name="Saw J.H."/>
            <person name="Jorgensen S.L."/>
            <person name="Zaremba-Niedzwiedzka K."/>
            <person name="Martijn J."/>
            <person name="Lind A.E."/>
            <person name="van Eijk R."/>
            <person name="Schleper C."/>
            <person name="Guy L."/>
            <person name="Ettema T.J."/>
        </authorList>
    </citation>
    <scope>NUCLEOTIDE SEQUENCE</scope>
</reference>
<accession>A0A0F9P8D4</accession>
<feature type="compositionally biased region" description="Acidic residues" evidence="1">
    <location>
        <begin position="114"/>
        <end position="127"/>
    </location>
</feature>
<protein>
    <submittedName>
        <fullName evidence="2">Uncharacterized protein</fullName>
    </submittedName>
</protein>
<dbReference type="EMBL" id="LAZR01005769">
    <property type="protein sequence ID" value="KKM97260.1"/>
    <property type="molecule type" value="Genomic_DNA"/>
</dbReference>
<evidence type="ECO:0000313" key="2">
    <source>
        <dbReference type="EMBL" id="KKM97260.1"/>
    </source>
</evidence>
<sequence>MTGSVTDQPLTVAHNQESEWYPRSIATTFNNDRVLAIQASHIVSAFWEPKGTKVSDDGELEAVAMQMTVNFWVPGKNFDIGAIEILDLIKPAMWNINDMVKVVKDRAKGKSEEEEKGEDSEDAEHAE</sequence>
<feature type="region of interest" description="Disordered" evidence="1">
    <location>
        <begin position="105"/>
        <end position="127"/>
    </location>
</feature>
<dbReference type="AlphaFoldDB" id="A0A0F9P8D4"/>
<gene>
    <name evidence="2" type="ORF">LCGC14_1169840</name>
</gene>
<proteinExistence type="predicted"/>
<organism evidence="2">
    <name type="scientific">marine sediment metagenome</name>
    <dbReference type="NCBI Taxonomy" id="412755"/>
    <lineage>
        <taxon>unclassified sequences</taxon>
        <taxon>metagenomes</taxon>
        <taxon>ecological metagenomes</taxon>
    </lineage>
</organism>